<dbReference type="PRINTS" id="PR00380">
    <property type="entry name" value="KINESINHEAVY"/>
</dbReference>
<dbReference type="GO" id="GO:0007018">
    <property type="term" value="P:microtubule-based movement"/>
    <property type="evidence" value="ECO:0007669"/>
    <property type="project" value="InterPro"/>
</dbReference>
<dbReference type="InterPro" id="IPR027640">
    <property type="entry name" value="Kinesin-like_fam"/>
</dbReference>
<name>A0A8J2SVA8_9STRA</name>
<dbReference type="InterPro" id="IPR019821">
    <property type="entry name" value="Kinesin_motor_CS"/>
</dbReference>
<evidence type="ECO:0000256" key="1">
    <source>
        <dbReference type="ARBA" id="ARBA00022741"/>
    </source>
</evidence>
<proteinExistence type="inferred from homology"/>
<dbReference type="GO" id="GO:0005524">
    <property type="term" value="F:ATP binding"/>
    <property type="evidence" value="ECO:0007669"/>
    <property type="project" value="UniProtKB-UniRule"/>
</dbReference>
<dbReference type="GO" id="GO:0008017">
    <property type="term" value="F:microtubule binding"/>
    <property type="evidence" value="ECO:0007669"/>
    <property type="project" value="InterPro"/>
</dbReference>
<evidence type="ECO:0000313" key="8">
    <source>
        <dbReference type="Proteomes" id="UP000789595"/>
    </source>
</evidence>
<gene>
    <name evidence="7" type="ORF">PECAL_5P18730</name>
</gene>
<dbReference type="InterPro" id="IPR036961">
    <property type="entry name" value="Kinesin_motor_dom_sf"/>
</dbReference>
<dbReference type="InterPro" id="IPR027417">
    <property type="entry name" value="P-loop_NTPase"/>
</dbReference>
<dbReference type="EMBL" id="CAKKNE010000005">
    <property type="protein sequence ID" value="CAH0377311.1"/>
    <property type="molecule type" value="Genomic_DNA"/>
</dbReference>
<accession>A0A8J2SVA8</accession>
<keyword evidence="5" id="KW-0175">Coiled coil</keyword>
<keyword evidence="3 4" id="KW-0505">Motor protein</keyword>
<dbReference type="Pfam" id="PF00225">
    <property type="entry name" value="Kinesin"/>
    <property type="match status" value="1"/>
</dbReference>
<dbReference type="InterPro" id="IPR001752">
    <property type="entry name" value="Kinesin_motor_dom"/>
</dbReference>
<dbReference type="Proteomes" id="UP000789595">
    <property type="component" value="Unassembled WGS sequence"/>
</dbReference>
<feature type="coiled-coil region" evidence="5">
    <location>
        <begin position="229"/>
        <end position="349"/>
    </location>
</feature>
<dbReference type="Gene3D" id="3.40.850.10">
    <property type="entry name" value="Kinesin motor domain"/>
    <property type="match status" value="1"/>
</dbReference>
<dbReference type="GO" id="GO:0005874">
    <property type="term" value="C:microtubule"/>
    <property type="evidence" value="ECO:0007669"/>
    <property type="project" value="UniProtKB-KW"/>
</dbReference>
<comment type="similarity">
    <text evidence="3 4">Belongs to the TRAFAC class myosin-kinesin ATPase superfamily. Kinesin family.</text>
</comment>
<dbReference type="PANTHER" id="PTHR47972">
    <property type="entry name" value="KINESIN-LIKE PROTEIN KLP-3"/>
    <property type="match status" value="1"/>
</dbReference>
<dbReference type="PROSITE" id="PS50067">
    <property type="entry name" value="KINESIN_MOTOR_2"/>
    <property type="match status" value="1"/>
</dbReference>
<reference evidence="7" key="1">
    <citation type="submission" date="2021-11" db="EMBL/GenBank/DDBJ databases">
        <authorList>
            <consortium name="Genoscope - CEA"/>
            <person name="William W."/>
        </authorList>
    </citation>
    <scope>NUCLEOTIDE SEQUENCE</scope>
</reference>
<keyword evidence="2 3" id="KW-0067">ATP-binding</keyword>
<feature type="coiled-coil region" evidence="5">
    <location>
        <begin position="97"/>
        <end position="164"/>
    </location>
</feature>
<protein>
    <recommendedName>
        <fullName evidence="4">Kinesin-like protein</fullName>
    </recommendedName>
</protein>
<evidence type="ECO:0000256" key="4">
    <source>
        <dbReference type="RuleBase" id="RU000394"/>
    </source>
</evidence>
<evidence type="ECO:0000259" key="6">
    <source>
        <dbReference type="PROSITE" id="PS50067"/>
    </source>
</evidence>
<dbReference type="PANTHER" id="PTHR47972:SF28">
    <property type="entry name" value="KINESIN-LIKE PROTEIN KLP-3"/>
    <property type="match status" value="1"/>
</dbReference>
<keyword evidence="8" id="KW-1185">Reference proteome</keyword>
<dbReference type="OrthoDB" id="3176171at2759"/>
<evidence type="ECO:0000256" key="5">
    <source>
        <dbReference type="SAM" id="Coils"/>
    </source>
</evidence>
<dbReference type="SUPFAM" id="SSF52540">
    <property type="entry name" value="P-loop containing nucleoside triphosphate hydrolases"/>
    <property type="match status" value="1"/>
</dbReference>
<evidence type="ECO:0000256" key="3">
    <source>
        <dbReference type="PROSITE-ProRule" id="PRU00283"/>
    </source>
</evidence>
<evidence type="ECO:0000256" key="2">
    <source>
        <dbReference type="ARBA" id="ARBA00022840"/>
    </source>
</evidence>
<feature type="domain" description="Kinesin motor" evidence="6">
    <location>
        <begin position="356"/>
        <end position="681"/>
    </location>
</feature>
<evidence type="ECO:0000313" key="7">
    <source>
        <dbReference type="EMBL" id="CAH0377311.1"/>
    </source>
</evidence>
<dbReference type="GO" id="GO:0003777">
    <property type="term" value="F:microtubule motor activity"/>
    <property type="evidence" value="ECO:0007669"/>
    <property type="project" value="InterPro"/>
</dbReference>
<comment type="caution">
    <text evidence="7">The sequence shown here is derived from an EMBL/GenBank/DDBJ whole genome shotgun (WGS) entry which is preliminary data.</text>
</comment>
<sequence>MSETENGAPKAPDKAMQHALLKEKRAHETCERLRAQCKTQASLMCRLFATKLQEQQAICARAISAPPGERAQVQAEADAFGASTRWILEEAAAAGLAQARDKEVEALREENETLRKKVSELETKLIDNNAIIIEPEEPQSSLLMRRLEDERDKCRDEARAARGRVLELEGGMNARQAVDGEVAALRREVAALRASSNGHTVDPDEIKRLKKEHKAALKAALRDGGSSSEREKEELMAAMEREVEQVVGEERARFDKERSRLEKELRRAKKGSKASGQQLAVLRDQVRAAKTEIQAAKQDAKRILQELPQLAKQTCHLLMKQCGNMAHEVQEAKRKYHKELAERKRLHNLVQELRGNIRVYCRVRPVSSRELENGGDEGCRQCVQFPEDGISVEVRSAKKEKTFEYDQVFACDSTQEKVYSEIADLVVSVLDGYNVCIFAYGQTGSGKTYTMNGPPENRGCNLRALHDLFVKSKERRRDQIEDVITVSVLEIYNESIRDLLRDPSKGLKKLEVRRGERGNYVPDLTTVEVHDDAEVLELMDMADSVRAAASTDMNEHSSRSHMLLSVHVDTLHKSSGMRTFSKLHLVDLAGSERINKSNATGQALKEAQNINKSLSALGDVIAARGADQKHVPFRNSTLTHLLQDSISQDSKTLMFCCISPVTYNVDETFCTLNFASRVGNVELGKASKQVVGGGKARR</sequence>
<feature type="binding site" evidence="3">
    <location>
        <begin position="441"/>
        <end position="448"/>
    </location>
    <ligand>
        <name>ATP</name>
        <dbReference type="ChEBI" id="CHEBI:30616"/>
    </ligand>
</feature>
<keyword evidence="4" id="KW-0493">Microtubule</keyword>
<organism evidence="7 8">
    <name type="scientific">Pelagomonas calceolata</name>
    <dbReference type="NCBI Taxonomy" id="35677"/>
    <lineage>
        <taxon>Eukaryota</taxon>
        <taxon>Sar</taxon>
        <taxon>Stramenopiles</taxon>
        <taxon>Ochrophyta</taxon>
        <taxon>Pelagophyceae</taxon>
        <taxon>Pelagomonadales</taxon>
        <taxon>Pelagomonadaceae</taxon>
        <taxon>Pelagomonas</taxon>
    </lineage>
</organism>
<dbReference type="AlphaFoldDB" id="A0A8J2SVA8"/>
<dbReference type="SMART" id="SM00129">
    <property type="entry name" value="KISc"/>
    <property type="match status" value="1"/>
</dbReference>
<dbReference type="PROSITE" id="PS00411">
    <property type="entry name" value="KINESIN_MOTOR_1"/>
    <property type="match status" value="1"/>
</dbReference>
<dbReference type="FunFam" id="3.40.850.10:FF:000113">
    <property type="entry name" value="Kinesin-like protein"/>
    <property type="match status" value="1"/>
</dbReference>
<keyword evidence="1 3" id="KW-0547">Nucleotide-binding</keyword>